<evidence type="ECO:0000313" key="2">
    <source>
        <dbReference type="Proteomes" id="UP001269161"/>
    </source>
</evidence>
<dbReference type="EMBL" id="OQ198719">
    <property type="protein sequence ID" value="WEU69869.1"/>
    <property type="molecule type" value="Genomic_DNA"/>
</dbReference>
<name>A0AAF0ID05_9CAUD</name>
<reference evidence="1" key="1">
    <citation type="submission" date="2023-01" db="EMBL/GenBank/DDBJ databases">
        <title>New crAssphage isolates infecting Bacteroides cellulosilyticus.</title>
        <authorList>
            <person name="Papudeshi B."/>
            <person name="Vega A.A."/>
            <person name="Souza C."/>
            <person name="Giles S.K."/>
            <person name="Mallawaarachchi V."/>
            <person name="Roach M.J."/>
            <person name="An M."/>
            <person name="Jacobson N."/>
            <person name="McNair K."/>
            <person name="Mora M.F."/>
            <person name="Pastrana K."/>
            <person name="Leigh C."/>
            <person name="Cram C."/>
            <person name="Plewa W.S."/>
            <person name="Grigson S.R."/>
            <person name="Bouras G.S."/>
            <person name="Decewicz P."/>
            <person name="Luque A."/>
            <person name="Droit L."/>
            <person name="Handley S."/>
            <person name="Segall A.M."/>
            <person name="Dinsdale E.A."/>
            <person name="Edwards R.A."/>
        </authorList>
    </citation>
    <scope>NUCLEOTIDE SEQUENCE</scope>
    <source>
        <strain evidence="1">Bc11</strain>
    </source>
</reference>
<keyword evidence="2" id="KW-1185">Reference proteome</keyword>
<dbReference type="Proteomes" id="UP001269161">
    <property type="component" value="Segment"/>
</dbReference>
<proteinExistence type="predicted"/>
<protein>
    <submittedName>
        <fullName evidence="1">Uncharacterized protein</fullName>
    </submittedName>
</protein>
<accession>A0AAF0ID05</accession>
<evidence type="ECO:0000313" key="1">
    <source>
        <dbReference type="EMBL" id="WEU69869.1"/>
    </source>
</evidence>
<dbReference type="RefSeq" id="YP_011108631.1">
    <property type="nucleotide sequence ID" value="NC_091965.1"/>
</dbReference>
<organism evidence="1 2">
    <name type="scientific">Caudoviricetes sp. 'Rudgehvirus jaberico'</name>
    <dbReference type="NCBI Taxonomy" id="3028515"/>
    <lineage>
        <taxon>Viruses</taxon>
        <taxon>Duplodnaviria</taxon>
        <taxon>Heunggongvirae</taxon>
        <taxon>Uroviricota</taxon>
        <taxon>Caudoviricetes</taxon>
        <taxon>Crassvirales</taxon>
        <taxon>Intestiviridae</taxon>
        <taxon>Crudevirinae</taxon>
    </lineage>
</organism>
<sequence>MFELKSVSSKINHIPYINHNGNDYVVYEHINPKTNVVFYVGYGTLARAYSIYASSAGRPEEWRKIVTSYGCVVNIVKPNLSKEEAKELEATLIDKYKRIIDGGTLVNIATFNNKRPSGELGREILMFDCFGRIIKEFSNANNVPKEYGRFGDIYECLKEPIINGVINKTTGKGRYLWRYKDEYNPSIKFTSKLSGTGGVTPIIRVSVINGFTIHKVYVSANYVENEFVKKTVSNVSTMYGKDKKLIKHKGYYFFKFVDLPLHLKKEVLEKHEIVGY</sequence>